<accession>A7SYM5</accession>
<dbReference type="SMART" id="SM00186">
    <property type="entry name" value="FBG"/>
    <property type="match status" value="1"/>
</dbReference>
<dbReference type="InParanoid" id="A7SYM5"/>
<name>A7SYM5_NEMVE</name>
<dbReference type="PROSITE" id="PS51406">
    <property type="entry name" value="FIBRINOGEN_C_2"/>
    <property type="match status" value="1"/>
</dbReference>
<dbReference type="SUPFAM" id="SSF56496">
    <property type="entry name" value="Fibrinogen C-terminal domain-like"/>
    <property type="match status" value="1"/>
</dbReference>
<dbReference type="Proteomes" id="UP000001593">
    <property type="component" value="Unassembled WGS sequence"/>
</dbReference>
<evidence type="ECO:0000313" key="3">
    <source>
        <dbReference type="Proteomes" id="UP000001593"/>
    </source>
</evidence>
<dbReference type="OMA" id="TICFNAN"/>
<dbReference type="Pfam" id="PF00147">
    <property type="entry name" value="Fibrinogen_C"/>
    <property type="match status" value="1"/>
</dbReference>
<dbReference type="CDD" id="cd00087">
    <property type="entry name" value="FReD"/>
    <property type="match status" value="1"/>
</dbReference>
<dbReference type="GO" id="GO:0005615">
    <property type="term" value="C:extracellular space"/>
    <property type="evidence" value="ECO:0000318"/>
    <property type="project" value="GO_Central"/>
</dbReference>
<dbReference type="InterPro" id="IPR036056">
    <property type="entry name" value="Fibrinogen-like_C"/>
</dbReference>
<sequence length="198" mass="23195">MFTHSFTHRLGVLPKDGGGWTVFQRRQDGSMDFFRGWDDYKSGFGNLTGEFWLGLENILTLTNQTKNRLRVDLMDWDHNTSYAEYDEFAVSSGKYNLQLGSYTGENIILVEEMFRTARDSLSYNRGQAFSTKEESSCARERKGAWWYRSCTRVNLNGFYFINNETSGRDGIHWYEWRGESYSLKRSEMKIRPADFVPN</sequence>
<organism evidence="2 3">
    <name type="scientific">Nematostella vectensis</name>
    <name type="common">Starlet sea anemone</name>
    <dbReference type="NCBI Taxonomy" id="45351"/>
    <lineage>
        <taxon>Eukaryota</taxon>
        <taxon>Metazoa</taxon>
        <taxon>Cnidaria</taxon>
        <taxon>Anthozoa</taxon>
        <taxon>Hexacorallia</taxon>
        <taxon>Actiniaria</taxon>
        <taxon>Edwardsiidae</taxon>
        <taxon>Nematostella</taxon>
    </lineage>
</organism>
<dbReference type="PANTHER" id="PTHR19143:SF424">
    <property type="entry name" value="FIBRINOGEN C-TERMINAL DOMAIN-CONTAINING PROTEIN"/>
    <property type="match status" value="1"/>
</dbReference>
<evidence type="ECO:0000313" key="2">
    <source>
        <dbReference type="EMBL" id="EDO31181.1"/>
    </source>
</evidence>
<dbReference type="InterPro" id="IPR002181">
    <property type="entry name" value="Fibrinogen_a/b/g_C_dom"/>
</dbReference>
<proteinExistence type="predicted"/>
<dbReference type="HOGENOM" id="CLU_038628_6_0_1"/>
<dbReference type="InterPro" id="IPR014716">
    <property type="entry name" value="Fibrinogen_a/b/g_C_1"/>
</dbReference>
<dbReference type="InterPro" id="IPR050373">
    <property type="entry name" value="Fibrinogen_C-term_domain"/>
</dbReference>
<dbReference type="AlphaFoldDB" id="A7SYM5"/>
<dbReference type="PhylomeDB" id="A7SYM5"/>
<evidence type="ECO:0000259" key="1">
    <source>
        <dbReference type="PROSITE" id="PS51406"/>
    </source>
</evidence>
<dbReference type="STRING" id="45351.A7SYM5"/>
<reference evidence="2 3" key="1">
    <citation type="journal article" date="2007" name="Science">
        <title>Sea anemone genome reveals ancestral eumetazoan gene repertoire and genomic organization.</title>
        <authorList>
            <person name="Putnam N.H."/>
            <person name="Srivastava M."/>
            <person name="Hellsten U."/>
            <person name="Dirks B."/>
            <person name="Chapman J."/>
            <person name="Salamov A."/>
            <person name="Terry A."/>
            <person name="Shapiro H."/>
            <person name="Lindquist E."/>
            <person name="Kapitonov V.V."/>
            <person name="Jurka J."/>
            <person name="Genikhovich G."/>
            <person name="Grigoriev I.V."/>
            <person name="Lucas S.M."/>
            <person name="Steele R.E."/>
            <person name="Finnerty J.R."/>
            <person name="Technau U."/>
            <person name="Martindale M.Q."/>
            <person name="Rokhsar D.S."/>
        </authorList>
    </citation>
    <scope>NUCLEOTIDE SEQUENCE [LARGE SCALE GENOMIC DNA]</scope>
    <source>
        <strain evidence="3">CH2 X CH6</strain>
    </source>
</reference>
<dbReference type="Gene3D" id="3.90.215.10">
    <property type="entry name" value="Gamma Fibrinogen, chain A, domain 1"/>
    <property type="match status" value="1"/>
</dbReference>
<dbReference type="EMBL" id="DS469928">
    <property type="protein sequence ID" value="EDO31181.1"/>
    <property type="molecule type" value="Genomic_DNA"/>
</dbReference>
<protein>
    <recommendedName>
        <fullName evidence="1">Fibrinogen C-terminal domain-containing protein</fullName>
    </recommendedName>
</protein>
<dbReference type="eggNOG" id="KOG2579">
    <property type="taxonomic scope" value="Eukaryota"/>
</dbReference>
<dbReference type="PANTHER" id="PTHR19143">
    <property type="entry name" value="FIBRINOGEN/TENASCIN/ANGIOPOEITIN"/>
    <property type="match status" value="1"/>
</dbReference>
<gene>
    <name evidence="2" type="ORF">NEMVEDRAFT_v1g138098</name>
</gene>
<keyword evidence="3" id="KW-1185">Reference proteome</keyword>
<feature type="domain" description="Fibrinogen C-terminal" evidence="1">
    <location>
        <begin position="1"/>
        <end position="194"/>
    </location>
</feature>